<organism evidence="2 3">
    <name type="scientific">Cerrena zonata</name>
    <dbReference type="NCBI Taxonomy" id="2478898"/>
    <lineage>
        <taxon>Eukaryota</taxon>
        <taxon>Fungi</taxon>
        <taxon>Dikarya</taxon>
        <taxon>Basidiomycota</taxon>
        <taxon>Agaricomycotina</taxon>
        <taxon>Agaricomycetes</taxon>
        <taxon>Polyporales</taxon>
        <taxon>Cerrenaceae</taxon>
        <taxon>Cerrena</taxon>
    </lineage>
</organism>
<gene>
    <name evidence="2" type="ORF">QCA50_009685</name>
</gene>
<evidence type="ECO:0000313" key="3">
    <source>
        <dbReference type="Proteomes" id="UP001385951"/>
    </source>
</evidence>
<dbReference type="AlphaFoldDB" id="A0AAW0GC53"/>
<accession>A0AAW0GC53</accession>
<evidence type="ECO:0008006" key="4">
    <source>
        <dbReference type="Google" id="ProtNLM"/>
    </source>
</evidence>
<feature type="region of interest" description="Disordered" evidence="1">
    <location>
        <begin position="173"/>
        <end position="196"/>
    </location>
</feature>
<comment type="caution">
    <text evidence="2">The sequence shown here is derived from an EMBL/GenBank/DDBJ whole genome shotgun (WGS) entry which is preliminary data.</text>
</comment>
<evidence type="ECO:0000256" key="1">
    <source>
        <dbReference type="SAM" id="MobiDB-lite"/>
    </source>
</evidence>
<dbReference type="EMBL" id="JASBNA010000014">
    <property type="protein sequence ID" value="KAK7687181.1"/>
    <property type="molecule type" value="Genomic_DNA"/>
</dbReference>
<name>A0AAW0GC53_9APHY</name>
<evidence type="ECO:0000313" key="2">
    <source>
        <dbReference type="EMBL" id="KAK7687181.1"/>
    </source>
</evidence>
<sequence length="353" mass="40267">MPRDTQKVVTSHIPQPYHREAFEQYKISLSQPQVLDACKKMIEEIIRKYGKNPKDFSDESMFTPLEYEKQQCKLCGNDGTITTTTKSTMRHLYACEKHWAHVSMKLNEQAFAKESQLYWQCPLVGCHKRFFAGRVDSINAHLQTRHMPRAMEHALGKIFIFAGMEYHIVRTRVQPQSRPSTPAPYHIPHPTRRRMLPPPPPSFINSWCYLYQFPPNQNSFNDFNQIPGPSHVPIALSSTTYPVLPSQMPPTPGPSTFMTPTSASTPSPDCLTLHFSPVQNPSLPSTAPTSPSTFLALLDYPFFARNSDPLDDISTDQIEWPTTMEELNRYLDTFESMKDLDSKTSASATPIKW</sequence>
<protein>
    <recommendedName>
        <fullName evidence="4">C2H2-type domain-containing protein</fullName>
    </recommendedName>
</protein>
<proteinExistence type="predicted"/>
<dbReference type="Proteomes" id="UP001385951">
    <property type="component" value="Unassembled WGS sequence"/>
</dbReference>
<keyword evidence="3" id="KW-1185">Reference proteome</keyword>
<reference evidence="2 3" key="1">
    <citation type="submission" date="2022-09" db="EMBL/GenBank/DDBJ databases">
        <authorList>
            <person name="Palmer J.M."/>
        </authorList>
    </citation>
    <scope>NUCLEOTIDE SEQUENCE [LARGE SCALE GENOMIC DNA]</scope>
    <source>
        <strain evidence="2 3">DSM 7382</strain>
    </source>
</reference>